<comment type="caution">
    <text evidence="1">The sequence shown here is derived from an EMBL/GenBank/DDBJ whole genome shotgun (WGS) entry which is preliminary data.</text>
</comment>
<dbReference type="Proteomes" id="UP001595925">
    <property type="component" value="Unassembled WGS sequence"/>
</dbReference>
<name>A0ABD5Q977_9EURY</name>
<keyword evidence="2" id="KW-1185">Reference proteome</keyword>
<dbReference type="EMBL" id="JBHSJG010000001">
    <property type="protein sequence ID" value="MFC4986249.1"/>
    <property type="molecule type" value="Genomic_DNA"/>
</dbReference>
<accession>A0ABD5Q977</accession>
<protein>
    <submittedName>
        <fullName evidence="1">Uncharacterized protein</fullName>
    </submittedName>
</protein>
<dbReference type="RefSeq" id="WP_198668029.1">
    <property type="nucleotide sequence ID" value="NZ_JAIVEF010000028.1"/>
</dbReference>
<evidence type="ECO:0000313" key="2">
    <source>
        <dbReference type="Proteomes" id="UP001595925"/>
    </source>
</evidence>
<dbReference type="AlphaFoldDB" id="A0ABD5Q977"/>
<proteinExistence type="predicted"/>
<gene>
    <name evidence="1" type="ORF">ACFPFO_00345</name>
</gene>
<reference evidence="1 2" key="1">
    <citation type="journal article" date="2019" name="Int. J. Syst. Evol. Microbiol.">
        <title>The Global Catalogue of Microorganisms (GCM) 10K type strain sequencing project: providing services to taxonomists for standard genome sequencing and annotation.</title>
        <authorList>
            <consortium name="The Broad Institute Genomics Platform"/>
            <consortium name="The Broad Institute Genome Sequencing Center for Infectious Disease"/>
            <person name="Wu L."/>
            <person name="Ma J."/>
        </authorList>
    </citation>
    <scope>NUCLEOTIDE SEQUENCE [LARGE SCALE GENOMIC DNA]</scope>
    <source>
        <strain evidence="1 2">CGMCC 1.15824</strain>
    </source>
</reference>
<organism evidence="1 2">
    <name type="scientific">Saliphagus infecundisoli</name>
    <dbReference type="NCBI Taxonomy" id="1849069"/>
    <lineage>
        <taxon>Archaea</taxon>
        <taxon>Methanobacteriati</taxon>
        <taxon>Methanobacteriota</taxon>
        <taxon>Stenosarchaea group</taxon>
        <taxon>Halobacteria</taxon>
        <taxon>Halobacteriales</taxon>
        <taxon>Natrialbaceae</taxon>
        <taxon>Saliphagus</taxon>
    </lineage>
</organism>
<sequence length="33" mass="3809">MDLYNKLEDAVRSQDIVKQVNHHPGRSATRCRA</sequence>
<evidence type="ECO:0000313" key="1">
    <source>
        <dbReference type="EMBL" id="MFC4986249.1"/>
    </source>
</evidence>